<evidence type="ECO:0000313" key="6">
    <source>
        <dbReference type="Proteomes" id="UP000007796"/>
    </source>
</evidence>
<sequence>MASPLRVLDVQEREAGAPQPPSFPTAQTSASGFPQPKKRSRFSSKLKQQRETAAAPAAQATTTNQSSFVNTSDDRVRIDRENRERLRDMGASEIAEAREELLSNLDPALLQILLRRANLDEGNESLPTEHDQTPKPAPVSPIPPIRIGPVSQTPHQKNAALEETRTLPKKSVSFAEPESKDRDVSTKDNDAILEDAHSQADLFPISTPEAAIASTGAAEHDHHVHSDSSTSMHFPHKPSVPDLDPADPNFLENLHSKYFPNLPADPARLAWMAPIPTADSVADRESPYYPGQATVAVAQLRFDFRGQLIPPRVSRDIPVSKGLHHHGEAPEAAGYTVGELARLARSAVPAQRCVAFQTLGRILFRLGRGEWGESAADIDKDPRSAVAQGIWRSVKEGRVMDTLREAAGVEEGRGHQGSRAYAIEAVWLFEKGGWKETWKGR</sequence>
<dbReference type="Pfam" id="PF08620">
    <property type="entry name" value="RPAP1_C"/>
    <property type="match status" value="1"/>
</dbReference>
<accession>F0XG19</accession>
<evidence type="ECO:0000313" key="5">
    <source>
        <dbReference type="EMBL" id="EFX03416.1"/>
    </source>
</evidence>
<feature type="compositionally biased region" description="Pro residues" evidence="2">
    <location>
        <begin position="135"/>
        <end position="146"/>
    </location>
</feature>
<evidence type="ECO:0000256" key="2">
    <source>
        <dbReference type="SAM" id="MobiDB-lite"/>
    </source>
</evidence>
<dbReference type="eggNOG" id="KOG1894">
    <property type="taxonomic scope" value="Eukaryota"/>
</dbReference>
<feature type="compositionally biased region" description="Basic and acidic residues" evidence="2">
    <location>
        <begin position="177"/>
        <end position="186"/>
    </location>
</feature>
<feature type="region of interest" description="Disordered" evidence="2">
    <location>
        <begin position="122"/>
        <end position="186"/>
    </location>
</feature>
<dbReference type="Proteomes" id="UP000007796">
    <property type="component" value="Unassembled WGS sequence"/>
</dbReference>
<dbReference type="GeneID" id="25978791"/>
<dbReference type="InterPro" id="IPR013929">
    <property type="entry name" value="RPAP1_C"/>
</dbReference>
<evidence type="ECO:0000256" key="1">
    <source>
        <dbReference type="ARBA" id="ARBA00009953"/>
    </source>
</evidence>
<organism evidence="6">
    <name type="scientific">Grosmannia clavigera (strain kw1407 / UAMH 11150)</name>
    <name type="common">Blue stain fungus</name>
    <name type="synonym">Graphiocladiella clavigera</name>
    <dbReference type="NCBI Taxonomy" id="655863"/>
    <lineage>
        <taxon>Eukaryota</taxon>
        <taxon>Fungi</taxon>
        <taxon>Dikarya</taxon>
        <taxon>Ascomycota</taxon>
        <taxon>Pezizomycotina</taxon>
        <taxon>Sordariomycetes</taxon>
        <taxon>Sordariomycetidae</taxon>
        <taxon>Ophiostomatales</taxon>
        <taxon>Ophiostomataceae</taxon>
        <taxon>Leptographium</taxon>
    </lineage>
</organism>
<dbReference type="RefSeq" id="XP_014172898.1">
    <property type="nucleotide sequence ID" value="XM_014317423.1"/>
</dbReference>
<gene>
    <name evidence="5" type="ORF">CMQ_5466</name>
</gene>
<name>F0XG19_GROCL</name>
<dbReference type="Pfam" id="PF08621">
    <property type="entry name" value="RPAP1_N"/>
    <property type="match status" value="1"/>
</dbReference>
<dbReference type="PANTHER" id="PTHR21483">
    <property type="entry name" value="RNA POLYMERASE II-ASSOCIATED PROTEIN 1"/>
    <property type="match status" value="1"/>
</dbReference>
<proteinExistence type="inferred from homology"/>
<dbReference type="EMBL" id="GL629767">
    <property type="protein sequence ID" value="EFX03416.1"/>
    <property type="molecule type" value="Genomic_DNA"/>
</dbReference>
<feature type="compositionally biased region" description="Low complexity" evidence="2">
    <location>
        <begin position="52"/>
        <end position="63"/>
    </location>
</feature>
<reference evidence="5 6" key="1">
    <citation type="journal article" date="2011" name="Proc. Natl. Acad. Sci. U.S.A.">
        <title>Genome and transcriptome analyses of the mountain pine beetle-fungal symbiont Grosmannia clavigera, a lodgepole pine pathogen.</title>
        <authorList>
            <person name="DiGuistini S."/>
            <person name="Wang Y."/>
            <person name="Liao N.Y."/>
            <person name="Taylor G."/>
            <person name="Tanguay P."/>
            <person name="Feau N."/>
            <person name="Henrissat B."/>
            <person name="Chan S.K."/>
            <person name="Hesse-Orce U."/>
            <person name="Alamouti S.M."/>
            <person name="Tsui C.K.M."/>
            <person name="Docking R.T."/>
            <person name="Levasseur A."/>
            <person name="Haridas S."/>
            <person name="Robertson G."/>
            <person name="Birol I."/>
            <person name="Holt R.A."/>
            <person name="Marra M.A."/>
            <person name="Hamelin R.C."/>
            <person name="Hirst M."/>
            <person name="Jones S.J.M."/>
            <person name="Bohlmann J."/>
            <person name="Breuil C."/>
        </authorList>
    </citation>
    <scope>NUCLEOTIDE SEQUENCE [LARGE SCALE GENOMIC DNA]</scope>
    <source>
        <strain evidence="6">kw1407 / UAMH 11150</strain>
    </source>
</reference>
<dbReference type="InterPro" id="IPR039913">
    <property type="entry name" value="RPAP1/Rba50"/>
</dbReference>
<dbReference type="OrthoDB" id="348201at2759"/>
<dbReference type="InterPro" id="IPR013930">
    <property type="entry name" value="RPAP1_N"/>
</dbReference>
<dbReference type="InParanoid" id="F0XG19"/>
<comment type="similarity">
    <text evidence="1">Belongs to the RPAP1 family.</text>
</comment>
<dbReference type="STRING" id="655863.F0XG19"/>
<feature type="region of interest" description="Disordered" evidence="2">
    <location>
        <begin position="214"/>
        <end position="238"/>
    </location>
</feature>
<dbReference type="PANTHER" id="PTHR21483:SF18">
    <property type="entry name" value="RNA POLYMERASE II-ASSOCIATED PROTEIN 1"/>
    <property type="match status" value="1"/>
</dbReference>
<dbReference type="GO" id="GO:0006366">
    <property type="term" value="P:transcription by RNA polymerase II"/>
    <property type="evidence" value="ECO:0007669"/>
    <property type="project" value="InterPro"/>
</dbReference>
<dbReference type="FunCoup" id="F0XG19">
    <property type="interactions" value="134"/>
</dbReference>
<dbReference type="HOGENOM" id="CLU_031074_1_0_1"/>
<feature type="region of interest" description="Disordered" evidence="2">
    <location>
        <begin position="1"/>
        <end position="86"/>
    </location>
</feature>
<feature type="domain" description="RPAP1 C-terminal" evidence="3">
    <location>
        <begin position="299"/>
        <end position="366"/>
    </location>
</feature>
<evidence type="ECO:0000259" key="4">
    <source>
        <dbReference type="Pfam" id="PF08621"/>
    </source>
</evidence>
<feature type="compositionally biased region" description="Basic and acidic residues" evidence="2">
    <location>
        <begin position="72"/>
        <end position="86"/>
    </location>
</feature>
<protein>
    <submittedName>
        <fullName evidence="5">Transcription factor</fullName>
    </submittedName>
</protein>
<feature type="domain" description="RPAP1 N-terminal" evidence="4">
    <location>
        <begin position="77"/>
        <end position="121"/>
    </location>
</feature>
<evidence type="ECO:0000259" key="3">
    <source>
        <dbReference type="Pfam" id="PF08620"/>
    </source>
</evidence>
<dbReference type="AlphaFoldDB" id="F0XG19"/>
<keyword evidence="6" id="KW-1185">Reference proteome</keyword>